<dbReference type="AlphaFoldDB" id="A0A6J6SPG0"/>
<accession>A0A6J6SPG0</accession>
<feature type="domain" description="Methyltransferase type 12" evidence="1">
    <location>
        <begin position="47"/>
        <end position="145"/>
    </location>
</feature>
<reference evidence="2" key="1">
    <citation type="submission" date="2020-05" db="EMBL/GenBank/DDBJ databases">
        <authorList>
            <person name="Chiriac C."/>
            <person name="Salcher M."/>
            <person name="Ghai R."/>
            <person name="Kavagutti S V."/>
        </authorList>
    </citation>
    <scope>NUCLEOTIDE SEQUENCE</scope>
</reference>
<gene>
    <name evidence="2" type="ORF">UFOPK2810_00082</name>
</gene>
<dbReference type="InterPro" id="IPR029063">
    <property type="entry name" value="SAM-dependent_MTases_sf"/>
</dbReference>
<proteinExistence type="predicted"/>
<protein>
    <submittedName>
        <fullName evidence="2">Unannotated protein</fullName>
    </submittedName>
</protein>
<dbReference type="Pfam" id="PF08242">
    <property type="entry name" value="Methyltransf_12"/>
    <property type="match status" value="1"/>
</dbReference>
<dbReference type="SUPFAM" id="SSF53335">
    <property type="entry name" value="S-adenosyl-L-methionine-dependent methyltransferases"/>
    <property type="match status" value="1"/>
</dbReference>
<evidence type="ECO:0000313" key="2">
    <source>
        <dbReference type="EMBL" id="CAB4736821.1"/>
    </source>
</evidence>
<dbReference type="PANTHER" id="PTHR43861">
    <property type="entry name" value="TRANS-ACONITATE 2-METHYLTRANSFERASE-RELATED"/>
    <property type="match status" value="1"/>
</dbReference>
<name>A0A6J6SPG0_9ZZZZ</name>
<dbReference type="PANTHER" id="PTHR43861:SF1">
    <property type="entry name" value="TRANS-ACONITATE 2-METHYLTRANSFERASE"/>
    <property type="match status" value="1"/>
</dbReference>
<dbReference type="CDD" id="cd02440">
    <property type="entry name" value="AdoMet_MTases"/>
    <property type="match status" value="1"/>
</dbReference>
<dbReference type="Gene3D" id="3.40.50.150">
    <property type="entry name" value="Vaccinia Virus protein VP39"/>
    <property type="match status" value="1"/>
</dbReference>
<dbReference type="EMBL" id="CAEZYZ010000007">
    <property type="protein sequence ID" value="CAB4736821.1"/>
    <property type="molecule type" value="Genomic_DNA"/>
</dbReference>
<sequence length="285" mass="31506">MNADLLREQLASQHESLHDLGDGYPANHFAFQRIANALIDARATRILEVGVGRGNALPLLVSLGLEVSAIDTSDEAVEASRQRLSALGHDPGRVIQADIEDPITYAPLAAGGAFDALVSLGVLPHVRHERQTLLNMRSLVRPGGEVYVEFRNKLFSLFTFNRYTYEFIMDDLLGDVDESLRSAVGERLRGRLDMEVPPVSTGGHAARFHNPFEVIDEFTAAGFSGVEAWPFHYHAGPPPFEASHPQEFRDESIALEHETSGWKGLFLCSAFIIRARRPMEADPVH</sequence>
<organism evidence="2">
    <name type="scientific">freshwater metagenome</name>
    <dbReference type="NCBI Taxonomy" id="449393"/>
    <lineage>
        <taxon>unclassified sequences</taxon>
        <taxon>metagenomes</taxon>
        <taxon>ecological metagenomes</taxon>
    </lineage>
</organism>
<dbReference type="InterPro" id="IPR013217">
    <property type="entry name" value="Methyltransf_12"/>
</dbReference>
<evidence type="ECO:0000259" key="1">
    <source>
        <dbReference type="Pfam" id="PF08242"/>
    </source>
</evidence>